<dbReference type="EMBL" id="CP042806">
    <property type="protein sequence ID" value="QEE30867.1"/>
    <property type="molecule type" value="Genomic_DNA"/>
</dbReference>
<evidence type="ECO:0000256" key="1">
    <source>
        <dbReference type="ARBA" id="ARBA00004196"/>
    </source>
</evidence>
<dbReference type="Pfam" id="PF00578">
    <property type="entry name" value="AhpC-TSA"/>
    <property type="match status" value="1"/>
</dbReference>
<dbReference type="SUPFAM" id="SSF52833">
    <property type="entry name" value="Thioredoxin-like"/>
    <property type="match status" value="1"/>
</dbReference>
<dbReference type="InterPro" id="IPR013766">
    <property type="entry name" value="Thioredoxin_domain"/>
</dbReference>
<reference evidence="6 7" key="1">
    <citation type="submission" date="2019-08" db="EMBL/GenBank/DDBJ databases">
        <title>Complete genome sequence of Terriglobus albidus strain ORNL.</title>
        <authorList>
            <person name="Podar M."/>
        </authorList>
    </citation>
    <scope>NUCLEOTIDE SEQUENCE [LARGE SCALE GENOMIC DNA]</scope>
    <source>
        <strain evidence="6 7">ORNL</strain>
    </source>
</reference>
<dbReference type="KEGG" id="talb:FTW19_24420"/>
<proteinExistence type="predicted"/>
<dbReference type="InterPro" id="IPR050553">
    <property type="entry name" value="Thioredoxin_ResA/DsbE_sf"/>
</dbReference>
<evidence type="ECO:0000256" key="2">
    <source>
        <dbReference type="ARBA" id="ARBA00022748"/>
    </source>
</evidence>
<dbReference type="OrthoDB" id="25753at2"/>
<evidence type="ECO:0000313" key="6">
    <source>
        <dbReference type="EMBL" id="QEE30867.1"/>
    </source>
</evidence>
<keyword evidence="2" id="KW-0201">Cytochrome c-type biogenesis</keyword>
<dbReference type="GO" id="GO:0030313">
    <property type="term" value="C:cell envelope"/>
    <property type="evidence" value="ECO:0007669"/>
    <property type="project" value="UniProtKB-SubCell"/>
</dbReference>
<evidence type="ECO:0000313" key="7">
    <source>
        <dbReference type="Proteomes" id="UP000321820"/>
    </source>
</evidence>
<dbReference type="PROSITE" id="PS00194">
    <property type="entry name" value="THIOREDOXIN_1"/>
    <property type="match status" value="1"/>
</dbReference>
<accession>A0A5B9EKC5</accession>
<gene>
    <name evidence="6" type="ORF">FTW19_24420</name>
</gene>
<dbReference type="GO" id="GO:0016491">
    <property type="term" value="F:oxidoreductase activity"/>
    <property type="evidence" value="ECO:0007669"/>
    <property type="project" value="InterPro"/>
</dbReference>
<dbReference type="PROSITE" id="PS51352">
    <property type="entry name" value="THIOREDOXIN_2"/>
    <property type="match status" value="1"/>
</dbReference>
<evidence type="ECO:0000256" key="3">
    <source>
        <dbReference type="ARBA" id="ARBA00023157"/>
    </source>
</evidence>
<evidence type="ECO:0000256" key="4">
    <source>
        <dbReference type="ARBA" id="ARBA00023284"/>
    </source>
</evidence>
<name>A0A5B9EKC5_9BACT</name>
<feature type="domain" description="Thioredoxin" evidence="5">
    <location>
        <begin position="66"/>
        <end position="206"/>
    </location>
</feature>
<dbReference type="CDD" id="cd02966">
    <property type="entry name" value="TlpA_like_family"/>
    <property type="match status" value="1"/>
</dbReference>
<dbReference type="PANTHER" id="PTHR42852">
    <property type="entry name" value="THIOL:DISULFIDE INTERCHANGE PROTEIN DSBE"/>
    <property type="match status" value="1"/>
</dbReference>
<keyword evidence="7" id="KW-1185">Reference proteome</keyword>
<keyword evidence="3" id="KW-1015">Disulfide bond</keyword>
<dbReference type="PANTHER" id="PTHR42852:SF6">
    <property type="entry name" value="THIOL:DISULFIDE INTERCHANGE PROTEIN DSBE"/>
    <property type="match status" value="1"/>
</dbReference>
<dbReference type="InterPro" id="IPR000866">
    <property type="entry name" value="AhpC/TSA"/>
</dbReference>
<dbReference type="Gene3D" id="3.40.30.10">
    <property type="entry name" value="Glutaredoxin"/>
    <property type="match status" value="1"/>
</dbReference>
<comment type="subcellular location">
    <subcellularLocation>
        <location evidence="1">Cell envelope</location>
    </subcellularLocation>
</comment>
<dbReference type="GO" id="GO:0017004">
    <property type="term" value="P:cytochrome complex assembly"/>
    <property type="evidence" value="ECO:0007669"/>
    <property type="project" value="UniProtKB-KW"/>
</dbReference>
<keyword evidence="4" id="KW-0676">Redox-active center</keyword>
<dbReference type="AlphaFoldDB" id="A0A5B9EKC5"/>
<organism evidence="6 7">
    <name type="scientific">Terriglobus albidus</name>
    <dbReference type="NCBI Taxonomy" id="1592106"/>
    <lineage>
        <taxon>Bacteria</taxon>
        <taxon>Pseudomonadati</taxon>
        <taxon>Acidobacteriota</taxon>
        <taxon>Terriglobia</taxon>
        <taxon>Terriglobales</taxon>
        <taxon>Acidobacteriaceae</taxon>
        <taxon>Terriglobus</taxon>
    </lineage>
</organism>
<sequence>MKRNLAVLGVVALLVAALVWAGVQNLRARRLAAEKAKQVPELAMVKEGEAPPTPTVSADSFVGDLDLRGKPAPAFTLTTLDGKKVSLSDYKGKPVLVNFWATWCAPCKLEMPWFEELRKKYADQGFTILGISEDEDEPKEAIAKAANKLGVTYPILLTDHKADKAYGDFAILPMSFYVAGNGTIVEQSAGLGSKDDIETKIKKTIAATGAM</sequence>
<evidence type="ECO:0000259" key="5">
    <source>
        <dbReference type="PROSITE" id="PS51352"/>
    </source>
</evidence>
<protein>
    <submittedName>
        <fullName evidence="6">TlpA family protein disulfide reductase</fullName>
    </submittedName>
</protein>
<dbReference type="InterPro" id="IPR017937">
    <property type="entry name" value="Thioredoxin_CS"/>
</dbReference>
<dbReference type="Proteomes" id="UP000321820">
    <property type="component" value="Chromosome"/>
</dbReference>
<dbReference type="GO" id="GO:0016209">
    <property type="term" value="F:antioxidant activity"/>
    <property type="evidence" value="ECO:0007669"/>
    <property type="project" value="InterPro"/>
</dbReference>
<dbReference type="RefSeq" id="WP_147650163.1">
    <property type="nucleotide sequence ID" value="NZ_CP042806.1"/>
</dbReference>
<dbReference type="InterPro" id="IPR036249">
    <property type="entry name" value="Thioredoxin-like_sf"/>
</dbReference>